<evidence type="ECO:0000256" key="1">
    <source>
        <dbReference type="SAM" id="Phobius"/>
    </source>
</evidence>
<sequence length="491" mass="53229">MFNNRIRTAALAGAIAISTAASGVAIPAFAQETTVTTNGFNDADGSTAQPVGPVNHTEAELRDATDATGNYLEAFQSGDIEAIVGAYIDAGVDGFDPSEEAIFKAFEAARDEATQQLAFSAETITKTRESVAYALKVDQEATEAYLAYRNALRGAATSINPLIDAANAANRTDGSEIEIYDNIFLASEVFTEGPLLLPAFRELDALQTEVNEDFEWLGEFGIDQEDANYVQRYHIPAVEALKAEIDARVAAIEPLRADSIAKNLEAQKYDVLVRQLFLERATAQRDTLRVVEAIFATATRYVELYESDENVNVEGDTLRNHYVALLPTLFGAASFNVGVLDTADDAAIDFYLVWDTDLATNDEDAAYAEEKRQFALLTYAKVFINGIWQEEVKYVQNLDDGARAEAARIEAERLADEAYRAEQLRIAQEAADAQKAIAEALAKEAENGNNSSDDKETGSSDIGSWGPFAAIAAIIAAIAAIFPFLSGIVKF</sequence>
<organism evidence="3">
    <name type="scientific">Corynebacterium glutamicum</name>
    <name type="common">Brevibacterium saccharolyticum</name>
    <dbReference type="NCBI Taxonomy" id="1718"/>
    <lineage>
        <taxon>Bacteria</taxon>
        <taxon>Bacillati</taxon>
        <taxon>Actinomycetota</taxon>
        <taxon>Actinomycetes</taxon>
        <taxon>Mycobacteriales</taxon>
        <taxon>Corynebacteriaceae</taxon>
        <taxon>Corynebacterium</taxon>
    </lineage>
</organism>
<keyword evidence="2" id="KW-0732">Signal</keyword>
<proteinExistence type="predicted"/>
<dbReference type="AlphaFoldDB" id="Q6QUU4"/>
<feature type="chain" id="PRO_5004278950" evidence="2">
    <location>
        <begin position="31"/>
        <end position="491"/>
    </location>
</feature>
<dbReference type="NCBIfam" id="NF038023">
    <property type="entry name" value="S_layer_PS2"/>
    <property type="match status" value="1"/>
</dbReference>
<evidence type="ECO:0000313" key="3">
    <source>
        <dbReference type="EMBL" id="AAS20298.1"/>
    </source>
</evidence>
<feature type="signal peptide" evidence="2">
    <location>
        <begin position="1"/>
        <end position="30"/>
    </location>
</feature>
<accession>Q6QUU4</accession>
<evidence type="ECO:0000256" key="2">
    <source>
        <dbReference type="SAM" id="SignalP"/>
    </source>
</evidence>
<keyword evidence="1" id="KW-0812">Transmembrane</keyword>
<feature type="transmembrane region" description="Helical" evidence="1">
    <location>
        <begin position="465"/>
        <end position="485"/>
    </location>
</feature>
<name>Q6QUU4_CORGT</name>
<dbReference type="EMBL" id="AY524997">
    <property type="protein sequence ID" value="AAS20298.1"/>
    <property type="molecule type" value="Genomic_DNA"/>
</dbReference>
<keyword evidence="1" id="KW-1133">Transmembrane helix</keyword>
<reference evidence="3" key="1">
    <citation type="journal article" date="2004" name="J. Biotechnol.">
        <title>Classification of hyper-variable Corynebacterium glutamicum surface-layer proteins by sequence analyses and atomic force microscopy.</title>
        <authorList>
            <person name="Hansmeier N."/>
            <person name="Bartels F.W."/>
            <person name="Ros R."/>
            <person name="Anselmetti D."/>
            <person name="Tauch A."/>
            <person name="Puhler A."/>
            <person name="Kalinowski J."/>
        </authorList>
    </citation>
    <scope>NUCLEOTIDE SEQUENCE</scope>
    <source>
        <strain evidence="3">ATCC 14915</strain>
    </source>
</reference>
<keyword evidence="1" id="KW-0472">Membrane</keyword>
<protein>
    <submittedName>
        <fullName evidence="3">PS2</fullName>
    </submittedName>
</protein>